<dbReference type="InterPro" id="IPR010248">
    <property type="entry name" value="His_ut_repres"/>
</dbReference>
<evidence type="ECO:0000256" key="1">
    <source>
        <dbReference type="ARBA" id="ARBA00023015"/>
    </source>
</evidence>
<dbReference type="Pfam" id="PF07702">
    <property type="entry name" value="UTRA"/>
    <property type="match status" value="1"/>
</dbReference>
<dbReference type="NCBIfam" id="TIGR02018">
    <property type="entry name" value="his_ut_repres"/>
    <property type="match status" value="1"/>
</dbReference>
<sequence>MKRTTSNRPSSAADRAKGAAAPQLSRYEQVKAHIRARVADGTWQPGDRIPSELALVDTLGVSRMTVNRAVRELADEGLLTRVPTVGTFVAEPKPQSTLLMIAHIRDEIRGRGHEHSYTIQRAERVMAPAAVSSGLGLPPGAPVFHLVCVHRENGLPVQLEDRYVNPAMAPHFLEQDYATVLPSEYLMTTGPLHKVEHIVDAGMPSAQEAALLEIAPSEPCLILHRRTWTHGTLVTFARFTYPASRYRLGCVVAPEYFSQQR</sequence>
<dbReference type="InterPro" id="IPR036390">
    <property type="entry name" value="WH_DNA-bd_sf"/>
</dbReference>
<feature type="compositionally biased region" description="Polar residues" evidence="5">
    <location>
        <begin position="1"/>
        <end position="10"/>
    </location>
</feature>
<feature type="domain" description="HTH gntR-type" evidence="6">
    <location>
        <begin position="24"/>
        <end position="92"/>
    </location>
</feature>
<dbReference type="Pfam" id="PF00392">
    <property type="entry name" value="GntR"/>
    <property type="match status" value="1"/>
</dbReference>
<dbReference type="SMART" id="SM00866">
    <property type="entry name" value="UTRA"/>
    <property type="match status" value="1"/>
</dbReference>
<dbReference type="PROSITE" id="PS50949">
    <property type="entry name" value="HTH_GNTR"/>
    <property type="match status" value="1"/>
</dbReference>
<keyword evidence="1" id="KW-0805">Transcription regulation</keyword>
<dbReference type="Gene3D" id="1.10.10.10">
    <property type="entry name" value="Winged helix-like DNA-binding domain superfamily/Winged helix DNA-binding domain"/>
    <property type="match status" value="1"/>
</dbReference>
<dbReference type="RefSeq" id="WP_150696329.1">
    <property type="nucleotide sequence ID" value="NZ_CABPRZ010000004.1"/>
</dbReference>
<dbReference type="PANTHER" id="PTHR44846">
    <property type="entry name" value="MANNOSYL-D-GLYCERATE TRANSPORT/METABOLISM SYSTEM REPRESSOR MNGR-RELATED"/>
    <property type="match status" value="1"/>
</dbReference>
<evidence type="ECO:0000256" key="5">
    <source>
        <dbReference type="SAM" id="MobiDB-lite"/>
    </source>
</evidence>
<evidence type="ECO:0000313" key="8">
    <source>
        <dbReference type="Proteomes" id="UP000414233"/>
    </source>
</evidence>
<dbReference type="FunFam" id="1.10.10.10:FF:000079">
    <property type="entry name" value="GntR family transcriptional regulator"/>
    <property type="match status" value="1"/>
</dbReference>
<dbReference type="GO" id="GO:0045892">
    <property type="term" value="P:negative regulation of DNA-templated transcription"/>
    <property type="evidence" value="ECO:0007669"/>
    <property type="project" value="UniProtKB-UniRule"/>
</dbReference>
<dbReference type="EMBL" id="CABPRZ010000004">
    <property type="protein sequence ID" value="VVD87935.1"/>
    <property type="molecule type" value="Genomic_DNA"/>
</dbReference>
<dbReference type="GO" id="GO:0006547">
    <property type="term" value="P:L-histidine metabolic process"/>
    <property type="evidence" value="ECO:0007669"/>
    <property type="project" value="UniProtKB-UniRule"/>
</dbReference>
<dbReference type="AlphaFoldDB" id="A0A5E4TJ94"/>
<dbReference type="SMART" id="SM00345">
    <property type="entry name" value="HTH_GNTR"/>
    <property type="match status" value="1"/>
</dbReference>
<dbReference type="Gene3D" id="3.40.1410.10">
    <property type="entry name" value="Chorismate lyase-like"/>
    <property type="match status" value="1"/>
</dbReference>
<dbReference type="InterPro" id="IPR000524">
    <property type="entry name" value="Tscrpt_reg_HTH_GntR"/>
</dbReference>
<evidence type="ECO:0000256" key="4">
    <source>
        <dbReference type="NCBIfam" id="TIGR02018"/>
    </source>
</evidence>
<dbReference type="GO" id="GO:0003700">
    <property type="term" value="F:DNA-binding transcription factor activity"/>
    <property type="evidence" value="ECO:0007669"/>
    <property type="project" value="UniProtKB-UniRule"/>
</dbReference>
<dbReference type="Proteomes" id="UP000414233">
    <property type="component" value="Unassembled WGS sequence"/>
</dbReference>
<accession>A0A5E4TJ94</accession>
<dbReference type="SUPFAM" id="SSF46785">
    <property type="entry name" value="Winged helix' DNA-binding domain"/>
    <property type="match status" value="1"/>
</dbReference>
<dbReference type="SUPFAM" id="SSF64288">
    <property type="entry name" value="Chorismate lyase-like"/>
    <property type="match status" value="1"/>
</dbReference>
<feature type="region of interest" description="Disordered" evidence="5">
    <location>
        <begin position="1"/>
        <end position="25"/>
    </location>
</feature>
<dbReference type="CDD" id="cd07377">
    <property type="entry name" value="WHTH_GntR"/>
    <property type="match status" value="1"/>
</dbReference>
<protein>
    <recommendedName>
        <fullName evidence="4">Histidine utilization repressor</fullName>
    </recommendedName>
</protein>
<evidence type="ECO:0000256" key="3">
    <source>
        <dbReference type="ARBA" id="ARBA00023163"/>
    </source>
</evidence>
<dbReference type="PRINTS" id="PR00035">
    <property type="entry name" value="HTHGNTR"/>
</dbReference>
<keyword evidence="3" id="KW-0804">Transcription</keyword>
<reference evidence="7 8" key="1">
    <citation type="submission" date="2019-08" db="EMBL/GenBank/DDBJ databases">
        <authorList>
            <person name="Peeters C."/>
        </authorList>
    </citation>
    <scope>NUCLEOTIDE SEQUENCE [LARGE SCALE GENOMIC DNA]</scope>
    <source>
        <strain evidence="7 8">LMG 30175</strain>
    </source>
</reference>
<dbReference type="OrthoDB" id="9808698at2"/>
<dbReference type="PANTHER" id="PTHR44846:SF16">
    <property type="entry name" value="TRANSCRIPTIONAL REGULATOR PHNF-RELATED"/>
    <property type="match status" value="1"/>
</dbReference>
<gene>
    <name evidence="7" type="ORF">PTE30175_01399</name>
</gene>
<dbReference type="InterPro" id="IPR011663">
    <property type="entry name" value="UTRA"/>
</dbReference>
<keyword evidence="8" id="KW-1185">Reference proteome</keyword>
<evidence type="ECO:0000313" key="7">
    <source>
        <dbReference type="EMBL" id="VVD87935.1"/>
    </source>
</evidence>
<evidence type="ECO:0000256" key="2">
    <source>
        <dbReference type="ARBA" id="ARBA00023125"/>
    </source>
</evidence>
<dbReference type="InterPro" id="IPR028978">
    <property type="entry name" value="Chorismate_lyase_/UTRA_dom_sf"/>
</dbReference>
<dbReference type="InterPro" id="IPR050679">
    <property type="entry name" value="Bact_HTH_transcr_reg"/>
</dbReference>
<proteinExistence type="predicted"/>
<dbReference type="InterPro" id="IPR036388">
    <property type="entry name" value="WH-like_DNA-bd_sf"/>
</dbReference>
<evidence type="ECO:0000259" key="6">
    <source>
        <dbReference type="PROSITE" id="PS50949"/>
    </source>
</evidence>
<keyword evidence="2" id="KW-0238">DNA-binding</keyword>
<name>A0A5E4TJ94_9BURK</name>
<organism evidence="7 8">
    <name type="scientific">Pandoraea terrae</name>
    <dbReference type="NCBI Taxonomy" id="1537710"/>
    <lineage>
        <taxon>Bacteria</taxon>
        <taxon>Pseudomonadati</taxon>
        <taxon>Pseudomonadota</taxon>
        <taxon>Betaproteobacteria</taxon>
        <taxon>Burkholderiales</taxon>
        <taxon>Burkholderiaceae</taxon>
        <taxon>Pandoraea</taxon>
    </lineage>
</organism>
<dbReference type="GO" id="GO:0003677">
    <property type="term" value="F:DNA binding"/>
    <property type="evidence" value="ECO:0007669"/>
    <property type="project" value="UniProtKB-UniRule"/>
</dbReference>